<proteinExistence type="predicted"/>
<dbReference type="Gene3D" id="2.60.40.1280">
    <property type="match status" value="1"/>
</dbReference>
<dbReference type="Proteomes" id="UP000464658">
    <property type="component" value="Chromosome"/>
</dbReference>
<evidence type="ECO:0000256" key="1">
    <source>
        <dbReference type="SAM" id="MobiDB-lite"/>
    </source>
</evidence>
<reference evidence="2 3" key="1">
    <citation type="submission" date="2019-12" db="EMBL/GenBank/DDBJ databases">
        <title>Full genome sequence of a Bacillus safensis strain isolated from commercially available natto in Indonesia.</title>
        <authorList>
            <person name="Yoshida M."/>
            <person name="Uomi M."/>
            <person name="Waturangi D."/>
            <person name="Ekaputri J.J."/>
            <person name="Setiamarga D.H.E."/>
        </authorList>
    </citation>
    <scope>NUCLEOTIDE SEQUENCE [LARGE SCALE GENOMIC DNA]</scope>
    <source>
        <strain evidence="2 3">IDN1</strain>
    </source>
</reference>
<dbReference type="GO" id="GO:0007155">
    <property type="term" value="P:cell adhesion"/>
    <property type="evidence" value="ECO:0007669"/>
    <property type="project" value="InterPro"/>
</dbReference>
<feature type="compositionally biased region" description="Polar residues" evidence="1">
    <location>
        <begin position="74"/>
        <end position="83"/>
    </location>
</feature>
<dbReference type="EMBL" id="AP021906">
    <property type="protein sequence ID" value="BBP87908.1"/>
    <property type="molecule type" value="Genomic_DNA"/>
</dbReference>
<organism evidence="2 3">
    <name type="scientific">Bacillus safensis</name>
    <dbReference type="NCBI Taxonomy" id="561879"/>
    <lineage>
        <taxon>Bacteria</taxon>
        <taxon>Bacillati</taxon>
        <taxon>Bacillota</taxon>
        <taxon>Bacilli</taxon>
        <taxon>Bacillales</taxon>
        <taxon>Bacillaceae</taxon>
        <taxon>Bacillus</taxon>
    </lineage>
</organism>
<evidence type="ECO:0000313" key="3">
    <source>
        <dbReference type="Proteomes" id="UP000464658"/>
    </source>
</evidence>
<name>A0A5S9M530_BACIA</name>
<accession>A0A5S9M530</accession>
<protein>
    <submittedName>
        <fullName evidence="2">Uncharacterized protein</fullName>
    </submittedName>
</protein>
<gene>
    <name evidence="2" type="ORF">BsIDN1_15260</name>
</gene>
<evidence type="ECO:0000313" key="2">
    <source>
        <dbReference type="EMBL" id="BBP87908.1"/>
    </source>
</evidence>
<feature type="region of interest" description="Disordered" evidence="1">
    <location>
        <begin position="31"/>
        <end position="118"/>
    </location>
</feature>
<dbReference type="AlphaFoldDB" id="A0A5S9M530"/>
<sequence>MGDITVVGEYTVQKKENEVTVTFKEDVEIDPNLEGSIDIDVTSTTQQEEKTKQNKGEESLPKDDSISSEKDKASNNQEAAQTKQNDEDELLKNKVSVSKRAGLQSVSKQMLIQEKSPH</sequence>
<dbReference type="InterPro" id="IPR011252">
    <property type="entry name" value="Fibrogen-bd_dom1"/>
</dbReference>
<feature type="compositionally biased region" description="Basic and acidic residues" evidence="1">
    <location>
        <begin position="47"/>
        <end position="73"/>
    </location>
</feature>